<dbReference type="SUPFAM" id="SSF54160">
    <property type="entry name" value="Chromo domain-like"/>
    <property type="match status" value="1"/>
</dbReference>
<keyword evidence="3" id="KW-1185">Reference proteome</keyword>
<evidence type="ECO:0000313" key="3">
    <source>
        <dbReference type="Proteomes" id="UP001151760"/>
    </source>
</evidence>
<accession>A0ABQ5CB28</accession>
<dbReference type="InterPro" id="IPR013103">
    <property type="entry name" value="RVT_2"/>
</dbReference>
<dbReference type="InterPro" id="IPR016197">
    <property type="entry name" value="Chromo-like_dom_sf"/>
</dbReference>
<comment type="caution">
    <text evidence="2">The sequence shown here is derived from an EMBL/GenBank/DDBJ whole genome shotgun (WGS) entry which is preliminary data.</text>
</comment>
<gene>
    <name evidence="2" type="ORF">Tco_0893750</name>
</gene>
<dbReference type="EMBL" id="BQNB010014085">
    <property type="protein sequence ID" value="GJT23813.1"/>
    <property type="molecule type" value="Genomic_DNA"/>
</dbReference>
<dbReference type="Proteomes" id="UP001151760">
    <property type="component" value="Unassembled WGS sequence"/>
</dbReference>
<protein>
    <submittedName>
        <fullName evidence="2">Zinc finger, CCHC-type containing protein</fullName>
    </submittedName>
</protein>
<reference evidence="2" key="2">
    <citation type="submission" date="2022-01" db="EMBL/GenBank/DDBJ databases">
        <authorList>
            <person name="Yamashiro T."/>
            <person name="Shiraishi A."/>
            <person name="Satake H."/>
            <person name="Nakayama K."/>
        </authorList>
    </citation>
    <scope>NUCLEOTIDE SEQUENCE</scope>
</reference>
<name>A0ABQ5CB28_9ASTR</name>
<proteinExistence type="predicted"/>
<sequence>MQYLMKNRSLQDLDQKSIEEDPRTYNEAMQSRDAAFWKEAIDDEIGSIKENNTWILSDLPPDKFKARLVIQGFRQKEGIDYFDTYAPVARITTIRLLLALAAIHNLVIHQMDLKTAFLNGDLDEEVLYSKVYASLTFKSQTALPVDSKIHPVFHVSLLKLFSGSDTFKVTPIPGGNTEGHPVEEPVAICGTRAVLCDGRIEQQVLVQWAGRSPEEATWEWLSEFQNAYPAYDLEDKVIFEGTGNDTPAVREPRRTSRTSVAPVWHKDFVKQ</sequence>
<organism evidence="2 3">
    <name type="scientific">Tanacetum coccineum</name>
    <dbReference type="NCBI Taxonomy" id="301880"/>
    <lineage>
        <taxon>Eukaryota</taxon>
        <taxon>Viridiplantae</taxon>
        <taxon>Streptophyta</taxon>
        <taxon>Embryophyta</taxon>
        <taxon>Tracheophyta</taxon>
        <taxon>Spermatophyta</taxon>
        <taxon>Magnoliopsida</taxon>
        <taxon>eudicotyledons</taxon>
        <taxon>Gunneridae</taxon>
        <taxon>Pentapetalae</taxon>
        <taxon>asterids</taxon>
        <taxon>campanulids</taxon>
        <taxon>Asterales</taxon>
        <taxon>Asteraceae</taxon>
        <taxon>Asteroideae</taxon>
        <taxon>Anthemideae</taxon>
        <taxon>Anthemidinae</taxon>
        <taxon>Tanacetum</taxon>
    </lineage>
</organism>
<feature type="domain" description="Reverse transcriptase Ty1/copia-type" evidence="1">
    <location>
        <begin position="61"/>
        <end position="129"/>
    </location>
</feature>
<evidence type="ECO:0000259" key="1">
    <source>
        <dbReference type="Pfam" id="PF07727"/>
    </source>
</evidence>
<dbReference type="Pfam" id="PF07727">
    <property type="entry name" value="RVT_2"/>
    <property type="match status" value="1"/>
</dbReference>
<evidence type="ECO:0000313" key="2">
    <source>
        <dbReference type="EMBL" id="GJT23813.1"/>
    </source>
</evidence>
<reference evidence="2" key="1">
    <citation type="journal article" date="2022" name="Int. J. Mol. Sci.">
        <title>Draft Genome of Tanacetum Coccineum: Genomic Comparison of Closely Related Tanacetum-Family Plants.</title>
        <authorList>
            <person name="Yamashiro T."/>
            <person name="Shiraishi A."/>
            <person name="Nakayama K."/>
            <person name="Satake H."/>
        </authorList>
    </citation>
    <scope>NUCLEOTIDE SEQUENCE</scope>
</reference>